<sequence>MTDRRRETPVDQTPDGGPRAPAAVGFLTSPEVGHTTGRVIAVNGGASRAAGRERRSTRALGPSRGLR</sequence>
<reference evidence="3" key="2">
    <citation type="submission" date="2021-04" db="EMBL/GenBank/DDBJ databases">
        <title>Saccharothrix algeriensis WGS.</title>
        <authorList>
            <person name="Stuskova K."/>
            <person name="Hakalova E."/>
            <person name="Tebbal A.B."/>
            <person name="Eichmeier A."/>
        </authorList>
    </citation>
    <scope>NUCLEOTIDE SEQUENCE</scope>
    <source>
        <strain evidence="3">NRRL B-24137</strain>
    </source>
</reference>
<evidence type="ECO:0000313" key="4">
    <source>
        <dbReference type="Proteomes" id="UP000671828"/>
    </source>
</evidence>
<dbReference type="EMBL" id="JAFBCL010000001">
    <property type="protein sequence ID" value="MBM7813345.1"/>
    <property type="molecule type" value="Genomic_DNA"/>
</dbReference>
<evidence type="ECO:0000313" key="2">
    <source>
        <dbReference type="EMBL" id="MBM7813345.1"/>
    </source>
</evidence>
<evidence type="ECO:0000313" key="3">
    <source>
        <dbReference type="EMBL" id="QTR01883.1"/>
    </source>
</evidence>
<feature type="region of interest" description="Disordered" evidence="1">
    <location>
        <begin position="1"/>
        <end position="25"/>
    </location>
</feature>
<dbReference type="AlphaFoldDB" id="A0A8T8HTK0"/>
<dbReference type="Proteomes" id="UP001195724">
    <property type="component" value="Unassembled WGS sequence"/>
</dbReference>
<protein>
    <submittedName>
        <fullName evidence="3">Uncharacterized protein</fullName>
    </submittedName>
</protein>
<keyword evidence="5" id="KW-1185">Reference proteome</keyword>
<proteinExistence type="predicted"/>
<evidence type="ECO:0000256" key="1">
    <source>
        <dbReference type="SAM" id="MobiDB-lite"/>
    </source>
</evidence>
<gene>
    <name evidence="3" type="ORF">J7S33_21805</name>
    <name evidence="2" type="ORF">JOE68_004210</name>
</gene>
<feature type="region of interest" description="Disordered" evidence="1">
    <location>
        <begin position="43"/>
        <end position="67"/>
    </location>
</feature>
<organism evidence="3 4">
    <name type="scientific">Saccharothrix algeriensis</name>
    <dbReference type="NCBI Taxonomy" id="173560"/>
    <lineage>
        <taxon>Bacteria</taxon>
        <taxon>Bacillati</taxon>
        <taxon>Actinomycetota</taxon>
        <taxon>Actinomycetes</taxon>
        <taxon>Pseudonocardiales</taxon>
        <taxon>Pseudonocardiaceae</taxon>
        <taxon>Saccharothrix</taxon>
    </lineage>
</organism>
<dbReference type="Proteomes" id="UP000671828">
    <property type="component" value="Chromosome"/>
</dbReference>
<accession>A0A8T8HTK0</accession>
<name>A0A8T8HTK0_9PSEU</name>
<dbReference type="RefSeq" id="WP_204843987.1">
    <property type="nucleotide sequence ID" value="NZ_JAFBCL010000001.1"/>
</dbReference>
<evidence type="ECO:0000313" key="5">
    <source>
        <dbReference type="Proteomes" id="UP001195724"/>
    </source>
</evidence>
<dbReference type="EMBL" id="CP072788">
    <property type="protein sequence ID" value="QTR01883.1"/>
    <property type="molecule type" value="Genomic_DNA"/>
</dbReference>
<reference evidence="2 5" key="1">
    <citation type="submission" date="2021-01" db="EMBL/GenBank/DDBJ databases">
        <title>Sequencing the genomes of 1000 actinobacteria strains.</title>
        <authorList>
            <person name="Klenk H.-P."/>
        </authorList>
    </citation>
    <scope>NUCLEOTIDE SEQUENCE [LARGE SCALE GENOMIC DNA]</scope>
    <source>
        <strain evidence="2 5">DSM 44581</strain>
    </source>
</reference>